<organism evidence="1 2">
    <name type="scientific">Paenibacillus swuensis</name>
    <dbReference type="NCBI Taxonomy" id="1178515"/>
    <lineage>
        <taxon>Bacteria</taxon>
        <taxon>Bacillati</taxon>
        <taxon>Bacillota</taxon>
        <taxon>Bacilli</taxon>
        <taxon>Bacillales</taxon>
        <taxon>Paenibacillaceae</taxon>
        <taxon>Paenibacillus</taxon>
    </lineage>
</organism>
<evidence type="ECO:0000313" key="1">
    <source>
        <dbReference type="EMBL" id="ANE48884.1"/>
    </source>
</evidence>
<dbReference type="PATRIC" id="fig|1178515.4.peg.2455"/>
<dbReference type="KEGG" id="pswu:SY83_12295"/>
<protein>
    <recommendedName>
        <fullName evidence="3">DUF445 domain-containing protein</fullName>
    </recommendedName>
</protein>
<dbReference type="GO" id="GO:0005886">
    <property type="term" value="C:plasma membrane"/>
    <property type="evidence" value="ECO:0007669"/>
    <property type="project" value="TreeGrafter"/>
</dbReference>
<sequence>MQSKEGLWMGQAKHAATVSLVAMGAGFLATLPFQDNHVGELLQSGFEAGLVGGLADWFAVTALFRHPLGIPIPHTALLPKNRDRVVDSLISAIENDLLTEESLKAKVAELRIHERLLSLAEERLAEGSAAVVSMAEYGLRQLQPAQVVEWIYPMLRSQAESFDLRSVLNRVQQEIIHRGYDEQAVSFLLDKAENLVGDPHFRQQVGAMAAEALSKLQVNGLMQLALNAFIGYMTEEKLGTMIQNMLLNNIQEMKANQEHPLRMLLLLEIRRMIVSADENPKLLEALEGWRASVLNHPETPEKLAKILDDLRHKALQFISGPGFEEQYVQPLLRKVVDHLRNSPDLMDKVQIWLQSQLSRLIEANHSKIGQLIRENVDKFDNKMLIEMMEDKIGKDLQWIRVNGAVCGFLIGIILQGIKFMV</sequence>
<reference evidence="1 2" key="1">
    <citation type="submission" date="2015-01" db="EMBL/GenBank/DDBJ databases">
        <title>Paenibacillus swuensis/DY6/whole genome sequencing.</title>
        <authorList>
            <person name="Kim M.K."/>
            <person name="Srinivasan S."/>
            <person name="Lee J.-J."/>
        </authorList>
    </citation>
    <scope>NUCLEOTIDE SEQUENCE [LARGE SCALE GENOMIC DNA]</scope>
    <source>
        <strain evidence="1 2">DY6</strain>
    </source>
</reference>
<dbReference type="EMBL" id="CP011388">
    <property type="protein sequence ID" value="ANE48884.1"/>
    <property type="molecule type" value="Genomic_DNA"/>
</dbReference>
<keyword evidence="2" id="KW-1185">Reference proteome</keyword>
<name>A0A172TPP4_9BACL</name>
<dbReference type="PANTHER" id="PTHR38442">
    <property type="entry name" value="INNER MEMBRANE PROTEIN-RELATED"/>
    <property type="match status" value="1"/>
</dbReference>
<proteinExistence type="predicted"/>
<dbReference type="PANTHER" id="PTHR38442:SF1">
    <property type="entry name" value="INNER MEMBRANE PROTEIN"/>
    <property type="match status" value="1"/>
</dbReference>
<evidence type="ECO:0008006" key="3">
    <source>
        <dbReference type="Google" id="ProtNLM"/>
    </source>
</evidence>
<evidence type="ECO:0000313" key="2">
    <source>
        <dbReference type="Proteomes" id="UP000076927"/>
    </source>
</evidence>
<dbReference type="Pfam" id="PF04286">
    <property type="entry name" value="DUF445"/>
    <property type="match status" value="1"/>
</dbReference>
<dbReference type="AlphaFoldDB" id="A0A172TPP4"/>
<accession>A0A172TPP4</accession>
<dbReference type="Proteomes" id="UP000076927">
    <property type="component" value="Chromosome"/>
</dbReference>
<gene>
    <name evidence="1" type="ORF">SY83_12295</name>
</gene>
<dbReference type="InterPro" id="IPR007383">
    <property type="entry name" value="DUF445"/>
</dbReference>